<dbReference type="Gene3D" id="2.102.10.10">
    <property type="entry name" value="Rieske [2Fe-2S] iron-sulphur domain"/>
    <property type="match status" value="1"/>
</dbReference>
<organism evidence="7 8">
    <name type="scientific">Nocardia goodfellowii</name>
    <dbReference type="NCBI Taxonomy" id="882446"/>
    <lineage>
        <taxon>Bacteria</taxon>
        <taxon>Bacillati</taxon>
        <taxon>Actinomycetota</taxon>
        <taxon>Actinomycetes</taxon>
        <taxon>Mycobacteriales</taxon>
        <taxon>Nocardiaceae</taxon>
        <taxon>Nocardia</taxon>
    </lineage>
</organism>
<dbReference type="InterPro" id="IPR017941">
    <property type="entry name" value="Rieske_2Fe-2S"/>
</dbReference>
<dbReference type="PROSITE" id="PS51296">
    <property type="entry name" value="RIESKE"/>
    <property type="match status" value="1"/>
</dbReference>
<gene>
    <name evidence="7" type="ORF">BJ987_004574</name>
</gene>
<dbReference type="InterPro" id="IPR038010">
    <property type="entry name" value="YhfW_C"/>
</dbReference>
<dbReference type="InterPro" id="IPR006076">
    <property type="entry name" value="FAD-dep_OxRdtase"/>
</dbReference>
<comment type="caution">
    <text evidence="7">The sequence shown here is derived from an EMBL/GenBank/DDBJ whole genome shotgun (WGS) entry which is preliminary data.</text>
</comment>
<keyword evidence="1" id="KW-0001">2Fe-2S</keyword>
<dbReference type="Gene3D" id="3.50.50.60">
    <property type="entry name" value="FAD/NAD(P)-binding domain"/>
    <property type="match status" value="1"/>
</dbReference>
<dbReference type="CDD" id="cd03477">
    <property type="entry name" value="Rieske_YhfW_C"/>
    <property type="match status" value="1"/>
</dbReference>
<dbReference type="InterPro" id="IPR036922">
    <property type="entry name" value="Rieske_2Fe-2S_sf"/>
</dbReference>
<keyword evidence="3" id="KW-0408">Iron</keyword>
<dbReference type="EMBL" id="JAGGMR010000001">
    <property type="protein sequence ID" value="MBP2191673.1"/>
    <property type="molecule type" value="Genomic_DNA"/>
</dbReference>
<evidence type="ECO:0000259" key="6">
    <source>
        <dbReference type="PROSITE" id="PS51296"/>
    </source>
</evidence>
<evidence type="ECO:0000256" key="4">
    <source>
        <dbReference type="ARBA" id="ARBA00023014"/>
    </source>
</evidence>
<dbReference type="InterPro" id="IPR036188">
    <property type="entry name" value="FAD/NAD-bd_sf"/>
</dbReference>
<evidence type="ECO:0000256" key="3">
    <source>
        <dbReference type="ARBA" id="ARBA00023004"/>
    </source>
</evidence>
<protein>
    <submittedName>
        <fullName evidence="7">Glycine/D-amino acid oxidase-like deaminating enzyme/nitrite reductase/ring-hydroxylating ferredoxin subunit</fullName>
    </submittedName>
</protein>
<dbReference type="RefSeq" id="WP_209893649.1">
    <property type="nucleotide sequence ID" value="NZ_JAGGMR010000001.1"/>
</dbReference>
<evidence type="ECO:0000256" key="2">
    <source>
        <dbReference type="ARBA" id="ARBA00022723"/>
    </source>
</evidence>
<accession>A0ABS4QIY6</accession>
<dbReference type="PRINTS" id="PR00420">
    <property type="entry name" value="RNGMNOXGNASE"/>
</dbReference>
<dbReference type="PANTHER" id="PTHR13847:SF274">
    <property type="entry name" value="RIESKE 2FE-2S IRON-SULFUR PROTEIN YHFW-RELATED"/>
    <property type="match status" value="1"/>
</dbReference>
<sequence>MTSLWTNDAEVPARLRLTPGLRFDTVVIGGGITGLVTALLLAENGIEVAVVEARRVGAAASGLNTGKISLLQGTRAQKIAGRHSIATLRDYLAANRAGQDWLVRFCAEHNVTLQRESALTYAQTAGEMKQVRAEYEATQQAGLPTELVGKLEVPFPAHGAVRLADQVQVDPMALVAALAAQVEAYGAPIYESSRAHGVRSGPDGDLLIDTEHGELAAHSVVLATAMPILDRGGFFARLEPQRSYLTAYRVPQPIPREMMISAGQPTKSLRYAPSPEGELLIVGGNAHGVGRTDSASAHVEALVDWTGRWFPGAEPLYRWSAQDHHPIAELPYAGPLLPGQDRILVATGFAKWGLTNGTAAALALAGRRTGKPPAWAEVFGPWQTSELKGWFSAVKANAEVAQQMSSGWLLRLAGGPGTAPAEGCGTVERHGVHPVAVCTVDGATTEVSAVCPHLGGIVRWNDAEKSWDCPLHGSRFAPDGTVLEGPATKGLTPRLVPPPAH</sequence>
<name>A0ABS4QIY6_9NOCA</name>
<evidence type="ECO:0000256" key="5">
    <source>
        <dbReference type="SAM" id="MobiDB-lite"/>
    </source>
</evidence>
<feature type="domain" description="Rieske" evidence="6">
    <location>
        <begin position="414"/>
        <end position="493"/>
    </location>
</feature>
<keyword evidence="8" id="KW-1185">Reference proteome</keyword>
<dbReference type="Gene3D" id="3.30.9.10">
    <property type="entry name" value="D-Amino Acid Oxidase, subunit A, domain 2"/>
    <property type="match status" value="1"/>
</dbReference>
<dbReference type="Proteomes" id="UP001519325">
    <property type="component" value="Unassembled WGS sequence"/>
</dbReference>
<keyword evidence="2" id="KW-0479">Metal-binding</keyword>
<dbReference type="SUPFAM" id="SSF50022">
    <property type="entry name" value="ISP domain"/>
    <property type="match status" value="1"/>
</dbReference>
<evidence type="ECO:0000256" key="1">
    <source>
        <dbReference type="ARBA" id="ARBA00022714"/>
    </source>
</evidence>
<dbReference type="Pfam" id="PF01266">
    <property type="entry name" value="DAO"/>
    <property type="match status" value="1"/>
</dbReference>
<reference evidence="7 8" key="1">
    <citation type="submission" date="2021-03" db="EMBL/GenBank/DDBJ databases">
        <title>Sequencing the genomes of 1000 actinobacteria strains.</title>
        <authorList>
            <person name="Klenk H.-P."/>
        </authorList>
    </citation>
    <scope>NUCLEOTIDE SEQUENCE [LARGE SCALE GENOMIC DNA]</scope>
    <source>
        <strain evidence="7 8">DSM 45516</strain>
    </source>
</reference>
<dbReference type="PANTHER" id="PTHR13847">
    <property type="entry name" value="SARCOSINE DEHYDROGENASE-RELATED"/>
    <property type="match status" value="1"/>
</dbReference>
<evidence type="ECO:0000313" key="7">
    <source>
        <dbReference type="EMBL" id="MBP2191673.1"/>
    </source>
</evidence>
<dbReference type="Pfam" id="PF00355">
    <property type="entry name" value="Rieske"/>
    <property type="match status" value="1"/>
</dbReference>
<keyword evidence="4" id="KW-0411">Iron-sulfur</keyword>
<proteinExistence type="predicted"/>
<dbReference type="SUPFAM" id="SSF51905">
    <property type="entry name" value="FAD/NAD(P)-binding domain"/>
    <property type="match status" value="1"/>
</dbReference>
<evidence type="ECO:0000313" key="8">
    <source>
        <dbReference type="Proteomes" id="UP001519325"/>
    </source>
</evidence>
<feature type="region of interest" description="Disordered" evidence="5">
    <location>
        <begin position="480"/>
        <end position="501"/>
    </location>
</feature>